<dbReference type="PANTHER" id="PTHR46838:SF1">
    <property type="entry name" value="TUMOR NECROSIS FACTOR RECEPTOR SUPERFAMILY MEMBER 14"/>
    <property type="match status" value="1"/>
</dbReference>
<evidence type="ECO:0000313" key="5">
    <source>
        <dbReference type="Proteomes" id="UP001187415"/>
    </source>
</evidence>
<dbReference type="GO" id="GO:0002720">
    <property type="term" value="P:positive regulation of cytokine production involved in immune response"/>
    <property type="evidence" value="ECO:0007669"/>
    <property type="project" value="TreeGrafter"/>
</dbReference>
<gene>
    <name evidence="4" type="ORF">Q5P01_007039</name>
</gene>
<protein>
    <recommendedName>
        <fullName evidence="3">TNFR-Cys domain-containing protein</fullName>
    </recommendedName>
</protein>
<proteinExistence type="predicted"/>
<feature type="repeat" description="TNFR-Cys" evidence="1">
    <location>
        <begin position="134"/>
        <end position="176"/>
    </location>
</feature>
<keyword evidence="2" id="KW-1133">Transmembrane helix</keyword>
<dbReference type="GO" id="GO:0050829">
    <property type="term" value="P:defense response to Gram-negative bacterium"/>
    <property type="evidence" value="ECO:0007669"/>
    <property type="project" value="TreeGrafter"/>
</dbReference>
<accession>A0AA88N5S0</accession>
<reference evidence="4" key="1">
    <citation type="submission" date="2023-07" db="EMBL/GenBank/DDBJ databases">
        <title>Chromosome-level Genome Assembly of Striped Snakehead (Channa striata).</title>
        <authorList>
            <person name="Liu H."/>
        </authorList>
    </citation>
    <scope>NUCLEOTIDE SEQUENCE</scope>
    <source>
        <strain evidence="4">Gz</strain>
        <tissue evidence="4">Muscle</tissue>
    </source>
</reference>
<name>A0AA88N5S0_CHASR</name>
<dbReference type="Gene3D" id="2.10.50.10">
    <property type="entry name" value="Tumor Necrosis Factor Receptor, subunit A, domain 2"/>
    <property type="match status" value="3"/>
</dbReference>
<dbReference type="SMART" id="SM00208">
    <property type="entry name" value="TNFR"/>
    <property type="match status" value="4"/>
</dbReference>
<evidence type="ECO:0000256" key="1">
    <source>
        <dbReference type="PROSITE-ProRule" id="PRU00206"/>
    </source>
</evidence>
<dbReference type="InterPro" id="IPR001368">
    <property type="entry name" value="TNFR/NGFR_Cys_rich_reg"/>
</dbReference>
<comment type="caution">
    <text evidence="1">Lacks conserved residue(s) required for the propagation of feature annotation.</text>
</comment>
<dbReference type="GO" id="GO:0050830">
    <property type="term" value="P:defense response to Gram-positive bacterium"/>
    <property type="evidence" value="ECO:0007669"/>
    <property type="project" value="TreeGrafter"/>
</dbReference>
<dbReference type="PROSITE" id="PS50050">
    <property type="entry name" value="TNFR_NGFR_2"/>
    <property type="match status" value="1"/>
</dbReference>
<dbReference type="EMBL" id="JAUPFM010000005">
    <property type="protein sequence ID" value="KAK2850763.1"/>
    <property type="molecule type" value="Genomic_DNA"/>
</dbReference>
<feature type="disulfide bond" evidence="1">
    <location>
        <begin position="135"/>
        <end position="150"/>
    </location>
</feature>
<keyword evidence="5" id="KW-1185">Reference proteome</keyword>
<dbReference type="CDD" id="cd13405">
    <property type="entry name" value="TNFRSF14_teleost"/>
    <property type="match status" value="1"/>
</dbReference>
<dbReference type="GO" id="GO:0046642">
    <property type="term" value="P:negative regulation of alpha-beta T cell proliferation"/>
    <property type="evidence" value="ECO:0007669"/>
    <property type="project" value="TreeGrafter"/>
</dbReference>
<feature type="domain" description="TNFR-Cys" evidence="3">
    <location>
        <begin position="134"/>
        <end position="176"/>
    </location>
</feature>
<organism evidence="4 5">
    <name type="scientific">Channa striata</name>
    <name type="common">Snakehead murrel</name>
    <name type="synonym">Ophicephalus striatus</name>
    <dbReference type="NCBI Taxonomy" id="64152"/>
    <lineage>
        <taxon>Eukaryota</taxon>
        <taxon>Metazoa</taxon>
        <taxon>Chordata</taxon>
        <taxon>Craniata</taxon>
        <taxon>Vertebrata</taxon>
        <taxon>Euteleostomi</taxon>
        <taxon>Actinopterygii</taxon>
        <taxon>Neopterygii</taxon>
        <taxon>Teleostei</taxon>
        <taxon>Neoteleostei</taxon>
        <taxon>Acanthomorphata</taxon>
        <taxon>Anabantaria</taxon>
        <taxon>Anabantiformes</taxon>
        <taxon>Channoidei</taxon>
        <taxon>Channidae</taxon>
        <taxon>Channa</taxon>
    </lineage>
</organism>
<dbReference type="AlphaFoldDB" id="A0AA88N5S0"/>
<dbReference type="GO" id="GO:0009897">
    <property type="term" value="C:external side of plasma membrane"/>
    <property type="evidence" value="ECO:0007669"/>
    <property type="project" value="TreeGrafter"/>
</dbReference>
<dbReference type="PROSITE" id="PS00652">
    <property type="entry name" value="TNFR_NGFR_1"/>
    <property type="match status" value="2"/>
</dbReference>
<dbReference type="SUPFAM" id="SSF57586">
    <property type="entry name" value="TNF receptor-like"/>
    <property type="match status" value="2"/>
</dbReference>
<dbReference type="PANTHER" id="PTHR46838">
    <property type="entry name" value="TUMOR NECROSIS FACTOR RECEPTOR SUPERFAMILY MEMBER 14"/>
    <property type="match status" value="1"/>
</dbReference>
<keyword evidence="2" id="KW-0812">Transmembrane</keyword>
<evidence type="ECO:0000313" key="4">
    <source>
        <dbReference type="EMBL" id="KAK2850763.1"/>
    </source>
</evidence>
<feature type="transmembrane region" description="Helical" evidence="2">
    <location>
        <begin position="270"/>
        <end position="291"/>
    </location>
</feature>
<keyword evidence="2" id="KW-0472">Membrane</keyword>
<dbReference type="Pfam" id="PF00020">
    <property type="entry name" value="TNFR_c6"/>
    <property type="match status" value="2"/>
</dbReference>
<dbReference type="GO" id="GO:2000406">
    <property type="term" value="P:positive regulation of T cell migration"/>
    <property type="evidence" value="ECO:0007669"/>
    <property type="project" value="TreeGrafter"/>
</dbReference>
<evidence type="ECO:0000259" key="3">
    <source>
        <dbReference type="PROSITE" id="PS50050"/>
    </source>
</evidence>
<dbReference type="Proteomes" id="UP001187415">
    <property type="component" value="Unassembled WGS sequence"/>
</dbReference>
<sequence>MRVVTGWLENKQGCGHRDLELDTPVFGCYKQQTSSQISVRWCFQPIKTIDLIFTMTSRTSMTPIKTIDRIFTMTSRTSMTVTSFLILAMKIFNGHCLTCHRAEYVIGNECCPKCLPGSRVKTDCTEFRSTSCLVCLDGTYMDQPTGLKYCFSCTNCESGSGLRIKTSCRTTSDAVCEPLDGFYCVDSTENSCVRATKHRSCEPGQYVSSKGTASSDTLCSRCPDGTFSDGTLTLCRPHTQCESQNLQLIKAGNAAADAECGEKLSNQTGTVIGVVVFVVISILGAVPFFVYKRMKNRNLNPAAKVGFYVIQIDHTVTPQNVLKHPFHQSLKSSRSVA</sequence>
<dbReference type="FunFam" id="2.10.50.10:FF:000007">
    <property type="entry name" value="TNF receptor superfamily member 14"/>
    <property type="match status" value="1"/>
</dbReference>
<comment type="caution">
    <text evidence="4">The sequence shown here is derived from an EMBL/GenBank/DDBJ whole genome shotgun (WGS) entry which is preliminary data.</text>
</comment>
<evidence type="ECO:0000256" key="2">
    <source>
        <dbReference type="SAM" id="Phobius"/>
    </source>
</evidence>
<keyword evidence="1" id="KW-1015">Disulfide bond</keyword>